<dbReference type="Proteomes" id="UP000035027">
    <property type="component" value="Chromosome"/>
</dbReference>
<dbReference type="AlphaFoldDB" id="A0A0F7PX95"/>
<evidence type="ECO:0000313" key="5">
    <source>
        <dbReference type="EMBL" id="AKI03824.1"/>
    </source>
</evidence>
<dbReference type="GO" id="GO:0016788">
    <property type="term" value="F:hydrolase activity, acting on ester bonds"/>
    <property type="evidence" value="ECO:0007669"/>
    <property type="project" value="InterPro"/>
</dbReference>
<sequence>MTLEQKIQNDIMVAVARHGCTVFRSNAGTVQTKFGTVIKLAPKGWPDITGFRHSDGKMILIEVKNETGKLREDQIKFQKFIEDKPVLYGVCRSVEDAIELIESN</sequence>
<dbReference type="Gene3D" id="3.40.1350.10">
    <property type="match status" value="1"/>
</dbReference>
<proteinExistence type="predicted"/>
<evidence type="ECO:0000256" key="3">
    <source>
        <dbReference type="ARBA" id="ARBA00022801"/>
    </source>
</evidence>
<gene>
    <name evidence="5" type="ORF">LsR_00273</name>
</gene>
<keyword evidence="2" id="KW-0540">Nuclease</keyword>
<dbReference type="SMART" id="SM00990">
    <property type="entry name" value="VRR_NUC"/>
    <property type="match status" value="1"/>
</dbReference>
<dbReference type="EMBL" id="CP011403">
    <property type="protein sequence ID" value="AKI03824.1"/>
    <property type="molecule type" value="Genomic_DNA"/>
</dbReference>
<organism evidence="5 6">
    <name type="scientific">Ligilactobacillus salivarius str. Ren</name>
    <dbReference type="NCBI Taxonomy" id="1194971"/>
    <lineage>
        <taxon>Bacteria</taxon>
        <taxon>Bacillati</taxon>
        <taxon>Bacillota</taxon>
        <taxon>Bacilli</taxon>
        <taxon>Lactobacillales</taxon>
        <taxon>Lactobacillaceae</taxon>
        <taxon>Ligilactobacillus</taxon>
    </lineage>
</organism>
<dbReference type="PATRIC" id="fig|1194971.3.peg.274"/>
<evidence type="ECO:0000313" key="6">
    <source>
        <dbReference type="Proteomes" id="UP000035027"/>
    </source>
</evidence>
<dbReference type="InterPro" id="IPR014883">
    <property type="entry name" value="VRR_NUC"/>
</dbReference>
<evidence type="ECO:0000256" key="1">
    <source>
        <dbReference type="ARBA" id="ARBA00001946"/>
    </source>
</evidence>
<accession>A0A0F7PX95</accession>
<dbReference type="GO" id="GO:0004518">
    <property type="term" value="F:nuclease activity"/>
    <property type="evidence" value="ECO:0007669"/>
    <property type="project" value="UniProtKB-KW"/>
</dbReference>
<evidence type="ECO:0000256" key="2">
    <source>
        <dbReference type="ARBA" id="ARBA00022722"/>
    </source>
</evidence>
<evidence type="ECO:0000259" key="4">
    <source>
        <dbReference type="SMART" id="SM00990"/>
    </source>
</evidence>
<protein>
    <recommendedName>
        <fullName evidence="4">VRR-NUC domain-containing protein</fullName>
    </recommendedName>
</protein>
<comment type="cofactor">
    <cofactor evidence="1">
        <name>Mg(2+)</name>
        <dbReference type="ChEBI" id="CHEBI:18420"/>
    </cofactor>
</comment>
<reference evidence="5 6" key="1">
    <citation type="submission" date="2015-05" db="EMBL/GenBank/DDBJ databases">
        <title>Complete genome sequence of Lactobacillus salivarius Ren, a probiotic strain with antitumor activity.</title>
        <authorList>
            <person name="Sun E."/>
            <person name="Zhao L."/>
            <person name="Liu S."/>
            <person name="Zhang M."/>
            <person name="Guo H."/>
            <person name="Ren F."/>
        </authorList>
    </citation>
    <scope>NUCLEOTIDE SEQUENCE [LARGE SCALE GENOMIC DNA]</scope>
    <source>
        <strain evidence="5 6">Ren</strain>
    </source>
</reference>
<keyword evidence="3" id="KW-0378">Hydrolase</keyword>
<dbReference type="InterPro" id="IPR011856">
    <property type="entry name" value="tRNA_endonuc-like_dom_sf"/>
</dbReference>
<dbReference type="RefSeq" id="WP_047035134.1">
    <property type="nucleotide sequence ID" value="NZ_CP011403.1"/>
</dbReference>
<dbReference type="Pfam" id="PF08774">
    <property type="entry name" value="VRR_NUC"/>
    <property type="match status" value="1"/>
</dbReference>
<dbReference type="GO" id="GO:0003676">
    <property type="term" value="F:nucleic acid binding"/>
    <property type="evidence" value="ECO:0007669"/>
    <property type="project" value="InterPro"/>
</dbReference>
<name>A0A0F7PX95_9LACO</name>
<feature type="domain" description="VRR-NUC" evidence="4">
    <location>
        <begin position="2"/>
        <end position="95"/>
    </location>
</feature>